<keyword evidence="7" id="KW-0694">RNA-binding</keyword>
<dbReference type="Pfam" id="PF20833">
    <property type="entry name" value="RNase_E_G_Thio"/>
    <property type="match status" value="1"/>
</dbReference>
<name>A0A3B0VN81_9ZZZZ</name>
<comment type="cofactor">
    <cofactor evidence="1">
        <name>Mg(2+)</name>
        <dbReference type="ChEBI" id="CHEBI:18420"/>
    </cofactor>
</comment>
<dbReference type="AlphaFoldDB" id="A0A3B0VN81"/>
<evidence type="ECO:0000259" key="8">
    <source>
        <dbReference type="Pfam" id="PF10150"/>
    </source>
</evidence>
<evidence type="ECO:0000256" key="2">
    <source>
        <dbReference type="ARBA" id="ARBA00022490"/>
    </source>
</evidence>
<dbReference type="Pfam" id="PF10150">
    <property type="entry name" value="RNase_E_G"/>
    <property type="match status" value="1"/>
</dbReference>
<dbReference type="SUPFAM" id="SSF50249">
    <property type="entry name" value="Nucleic acid-binding proteins"/>
    <property type="match status" value="1"/>
</dbReference>
<evidence type="ECO:0000256" key="4">
    <source>
        <dbReference type="ARBA" id="ARBA00022723"/>
    </source>
</evidence>
<feature type="domain" description="RNase E/G thioredoxin-like" evidence="9">
    <location>
        <begin position="424"/>
        <end position="506"/>
    </location>
</feature>
<dbReference type="EMBL" id="UOEY01000087">
    <property type="protein sequence ID" value="VAW39787.1"/>
    <property type="molecule type" value="Genomic_DNA"/>
</dbReference>
<protein>
    <submittedName>
        <fullName evidence="10">Ribonuclease G</fullName>
    </submittedName>
</protein>
<gene>
    <name evidence="10" type="ORF">MNBD_DELTA04-1473</name>
</gene>
<dbReference type="GO" id="GO:0003723">
    <property type="term" value="F:RNA binding"/>
    <property type="evidence" value="ECO:0007669"/>
    <property type="project" value="UniProtKB-KW"/>
</dbReference>
<evidence type="ECO:0000313" key="10">
    <source>
        <dbReference type="EMBL" id="VAW39787.1"/>
    </source>
</evidence>
<dbReference type="GO" id="GO:0006364">
    <property type="term" value="P:rRNA processing"/>
    <property type="evidence" value="ECO:0007669"/>
    <property type="project" value="TreeGrafter"/>
</dbReference>
<evidence type="ECO:0000256" key="5">
    <source>
        <dbReference type="ARBA" id="ARBA00022801"/>
    </source>
</evidence>
<dbReference type="PANTHER" id="PTHR30001">
    <property type="entry name" value="RIBONUCLEASE"/>
    <property type="match status" value="1"/>
</dbReference>
<keyword evidence="2" id="KW-0963">Cytoplasm</keyword>
<dbReference type="InterPro" id="IPR019307">
    <property type="entry name" value="RNA-bd_AU-1/RNase_E/G"/>
</dbReference>
<dbReference type="GO" id="GO:0004540">
    <property type="term" value="F:RNA nuclease activity"/>
    <property type="evidence" value="ECO:0007669"/>
    <property type="project" value="InterPro"/>
</dbReference>
<dbReference type="NCBIfam" id="TIGR00757">
    <property type="entry name" value="RNaseEG"/>
    <property type="match status" value="1"/>
</dbReference>
<evidence type="ECO:0000256" key="7">
    <source>
        <dbReference type="ARBA" id="ARBA00022884"/>
    </source>
</evidence>
<proteinExistence type="predicted"/>
<dbReference type="CDD" id="cd04453">
    <property type="entry name" value="S1_RNase_E"/>
    <property type="match status" value="1"/>
</dbReference>
<dbReference type="Gene3D" id="2.40.50.140">
    <property type="entry name" value="Nucleic acid-binding proteins"/>
    <property type="match status" value="1"/>
</dbReference>
<keyword evidence="4" id="KW-0479">Metal-binding</keyword>
<evidence type="ECO:0000259" key="9">
    <source>
        <dbReference type="Pfam" id="PF20833"/>
    </source>
</evidence>
<keyword evidence="6" id="KW-0460">Magnesium</keyword>
<evidence type="ECO:0000256" key="6">
    <source>
        <dbReference type="ARBA" id="ARBA00022842"/>
    </source>
</evidence>
<sequence length="510" mass="57648">MYTDILINATPYENRVALVESGNLVEFYLERPAEKGLVGNIYCGQVVRVLPGMQAAFVNIGLERAGFLYVDDVHISSAEVERRIAVQGQDVSCSLVGPAPAIHDASAPEQPNIQHLLKEGQSILVQISKEPIGSKGARLTCHVTLPCRNLVFMPLTDHIGISRKIEDEDVRQQLREKMEQLRPPGTGFIVRTVAEHASCAELEADMEFLLLLWDEITSNCGKVAAPQLVYQDLDMVLRSARDLVTEDVKQLVVDARPVYERLRSFMQIFAPELQDKLIHYDRETPIFEAYGIEVDISRALDKKVWLRSGGSIILETTEALTVIDVNTGRYVGKNDQAETIFKTNMEAAKEIAYQIRLRNIGGIIIVDFIDMDNAQHREDLFMAFQDAIKKDKNRTNILKISEFGLVQMTRKRSLENLTQMMCEPCCYCGGEGFIKSRRTICYEIFRKISRNAGKNRGKNVVIEVHPRVAEMLLQEEPQSIEILEQETGKQLTVIPVNDIHISRYNIAWNA</sequence>
<dbReference type="GO" id="GO:0005737">
    <property type="term" value="C:cytoplasm"/>
    <property type="evidence" value="ECO:0007669"/>
    <property type="project" value="TreeGrafter"/>
</dbReference>
<dbReference type="Gene3D" id="3.40.1260.20">
    <property type="entry name" value="Ribonuclease E, catalytic domain"/>
    <property type="match status" value="1"/>
</dbReference>
<organism evidence="10">
    <name type="scientific">hydrothermal vent metagenome</name>
    <dbReference type="NCBI Taxonomy" id="652676"/>
    <lineage>
        <taxon>unclassified sequences</taxon>
        <taxon>metagenomes</taxon>
        <taxon>ecological metagenomes</taxon>
    </lineage>
</organism>
<dbReference type="InterPro" id="IPR012340">
    <property type="entry name" value="NA-bd_OB-fold"/>
</dbReference>
<dbReference type="InterPro" id="IPR048583">
    <property type="entry name" value="RNase_E_G_thioredoxin-like"/>
</dbReference>
<keyword evidence="3" id="KW-0540">Nuclease</keyword>
<dbReference type="GO" id="GO:0046872">
    <property type="term" value="F:metal ion binding"/>
    <property type="evidence" value="ECO:0007669"/>
    <property type="project" value="UniProtKB-KW"/>
</dbReference>
<evidence type="ECO:0000256" key="1">
    <source>
        <dbReference type="ARBA" id="ARBA00001946"/>
    </source>
</evidence>
<evidence type="ECO:0000256" key="3">
    <source>
        <dbReference type="ARBA" id="ARBA00022722"/>
    </source>
</evidence>
<keyword evidence="5" id="KW-0378">Hydrolase</keyword>
<feature type="domain" description="RNA-binding protein AU-1/Ribonuclease E/G" evidence="8">
    <location>
        <begin position="144"/>
        <end position="412"/>
    </location>
</feature>
<dbReference type="GO" id="GO:0016787">
    <property type="term" value="F:hydrolase activity"/>
    <property type="evidence" value="ECO:0007669"/>
    <property type="project" value="UniProtKB-KW"/>
</dbReference>
<reference evidence="10" key="1">
    <citation type="submission" date="2018-06" db="EMBL/GenBank/DDBJ databases">
        <authorList>
            <person name="Zhirakovskaya E."/>
        </authorList>
    </citation>
    <scope>NUCLEOTIDE SEQUENCE</scope>
</reference>
<accession>A0A3B0VN81</accession>
<dbReference type="PANTHER" id="PTHR30001:SF0">
    <property type="entry name" value="RIBONUCLEASE G"/>
    <property type="match status" value="1"/>
</dbReference>
<dbReference type="InterPro" id="IPR004659">
    <property type="entry name" value="RNase_E/G"/>
</dbReference>